<feature type="coiled-coil region" evidence="1">
    <location>
        <begin position="478"/>
        <end position="512"/>
    </location>
</feature>
<dbReference type="KEGG" id="mpp:MICPUCDRAFT_58872"/>
<feature type="region of interest" description="Disordered" evidence="2">
    <location>
        <begin position="1"/>
        <end position="104"/>
    </location>
</feature>
<feature type="compositionally biased region" description="Low complexity" evidence="2">
    <location>
        <begin position="236"/>
        <end position="249"/>
    </location>
</feature>
<feature type="compositionally biased region" description="Low complexity" evidence="2">
    <location>
        <begin position="409"/>
        <end position="428"/>
    </location>
</feature>
<name>C1MUN3_MICPC</name>
<evidence type="ECO:0000313" key="3">
    <source>
        <dbReference type="EMBL" id="EEH56358.1"/>
    </source>
</evidence>
<accession>C1MUN3</accession>
<evidence type="ECO:0000313" key="4">
    <source>
        <dbReference type="Proteomes" id="UP000001876"/>
    </source>
</evidence>
<feature type="region of interest" description="Disordered" evidence="2">
    <location>
        <begin position="307"/>
        <end position="328"/>
    </location>
</feature>
<dbReference type="Proteomes" id="UP000001876">
    <property type="component" value="Unassembled WGS sequence"/>
</dbReference>
<keyword evidence="1" id="KW-0175">Coiled coil</keyword>
<feature type="region of interest" description="Disordered" evidence="2">
    <location>
        <begin position="524"/>
        <end position="568"/>
    </location>
</feature>
<reference evidence="3 4" key="1">
    <citation type="journal article" date="2009" name="Science">
        <title>Green evolution and dynamic adaptations revealed by genomes of the marine picoeukaryotes Micromonas.</title>
        <authorList>
            <person name="Worden A.Z."/>
            <person name="Lee J.H."/>
            <person name="Mock T."/>
            <person name="Rouze P."/>
            <person name="Simmons M.P."/>
            <person name="Aerts A.L."/>
            <person name="Allen A.E."/>
            <person name="Cuvelier M.L."/>
            <person name="Derelle E."/>
            <person name="Everett M.V."/>
            <person name="Foulon E."/>
            <person name="Grimwood J."/>
            <person name="Gundlach H."/>
            <person name="Henrissat B."/>
            <person name="Napoli C."/>
            <person name="McDonald S.M."/>
            <person name="Parker M.S."/>
            <person name="Rombauts S."/>
            <person name="Salamov A."/>
            <person name="Von Dassow P."/>
            <person name="Badger J.H."/>
            <person name="Coutinho P.M."/>
            <person name="Demir E."/>
            <person name="Dubchak I."/>
            <person name="Gentemann C."/>
            <person name="Eikrem W."/>
            <person name="Gready J.E."/>
            <person name="John U."/>
            <person name="Lanier W."/>
            <person name="Lindquist E.A."/>
            <person name="Lucas S."/>
            <person name="Mayer K.F."/>
            <person name="Moreau H."/>
            <person name="Not F."/>
            <person name="Otillar R."/>
            <person name="Panaud O."/>
            <person name="Pangilinan J."/>
            <person name="Paulsen I."/>
            <person name="Piegu B."/>
            <person name="Poliakov A."/>
            <person name="Robbens S."/>
            <person name="Schmutz J."/>
            <person name="Toulza E."/>
            <person name="Wyss T."/>
            <person name="Zelensky A."/>
            <person name="Zhou K."/>
            <person name="Armbrust E.V."/>
            <person name="Bhattacharya D."/>
            <person name="Goodenough U.W."/>
            <person name="Van de Peer Y."/>
            <person name="Grigoriev I.V."/>
        </authorList>
    </citation>
    <scope>NUCLEOTIDE SEQUENCE [LARGE SCALE GENOMIC DNA]</scope>
    <source>
        <strain evidence="3 4">CCMP1545</strain>
    </source>
</reference>
<feature type="region of interest" description="Disordered" evidence="2">
    <location>
        <begin position="342"/>
        <end position="361"/>
    </location>
</feature>
<protein>
    <submittedName>
        <fullName evidence="3">Predicted protein</fullName>
    </submittedName>
</protein>
<feature type="region of interest" description="Disordered" evidence="2">
    <location>
        <begin position="389"/>
        <end position="447"/>
    </location>
</feature>
<feature type="compositionally biased region" description="Low complexity" evidence="2">
    <location>
        <begin position="533"/>
        <end position="548"/>
    </location>
</feature>
<feature type="compositionally biased region" description="Basic and acidic residues" evidence="2">
    <location>
        <begin position="217"/>
        <end position="230"/>
    </location>
</feature>
<dbReference type="InterPro" id="IPR044194">
    <property type="entry name" value="BLISTER"/>
</dbReference>
<dbReference type="RefSeq" id="XP_003059226.1">
    <property type="nucleotide sequence ID" value="XM_003059180.1"/>
</dbReference>
<evidence type="ECO:0000256" key="2">
    <source>
        <dbReference type="SAM" id="MobiDB-lite"/>
    </source>
</evidence>
<dbReference type="PANTHER" id="PTHR47490:SF2">
    <property type="entry name" value="PROTEIN BLISTER"/>
    <property type="match status" value="1"/>
</dbReference>
<feature type="compositionally biased region" description="Gly residues" evidence="2">
    <location>
        <begin position="150"/>
        <end position="164"/>
    </location>
</feature>
<proteinExistence type="predicted"/>
<dbReference type="EMBL" id="GG663740">
    <property type="protein sequence ID" value="EEH56358.1"/>
    <property type="molecule type" value="Genomic_DNA"/>
</dbReference>
<feature type="region of interest" description="Disordered" evidence="2">
    <location>
        <begin position="136"/>
        <end position="267"/>
    </location>
</feature>
<feature type="compositionally biased region" description="Low complexity" evidence="2">
    <location>
        <begin position="188"/>
        <end position="203"/>
    </location>
</feature>
<feature type="compositionally biased region" description="Basic and acidic residues" evidence="2">
    <location>
        <begin position="389"/>
        <end position="399"/>
    </location>
</feature>
<organism evidence="4">
    <name type="scientific">Micromonas pusilla (strain CCMP1545)</name>
    <name type="common">Picoplanktonic green alga</name>
    <dbReference type="NCBI Taxonomy" id="564608"/>
    <lineage>
        <taxon>Eukaryota</taxon>
        <taxon>Viridiplantae</taxon>
        <taxon>Chlorophyta</taxon>
        <taxon>Mamiellophyceae</taxon>
        <taxon>Mamiellales</taxon>
        <taxon>Mamiellaceae</taxon>
        <taxon>Micromonas</taxon>
    </lineage>
</organism>
<sequence>MGKAAHAKGKAKLEAFKRAKEDKARRAVESSPSAPDDECAKEEETAPPLPPPPPPPPPRARAPTLPDPPAAPPPPSTEPPWPPPPAPLAPRAPPIPEPASFDVSAFATTASTSRFDRAAALDAEAPPFRAADRFSATLADATRRPSGSGTASGTGIGMGMGMGMEMGTTSDAPAVPPPPRVVDELPTFRSPFERPSAPPSFASRPPPQPPATSAAHPAEKWLARPRRVSDADGGETSTSASASASASASTRRRPSATRDAVDDLDDDARMELVAARLALKDAARERDAYERALSRAQDNVETLARENDALSRRVNEQTDRAAEEKEELERLRRDRAVYRSKNATLTEERDAARQAATDATERTRRLSIEVFQLEERCRELRSECLRLERPLERELDERGGSTTTRRRNGNGNVDASANVVGESESESASARDDDAVRSTNGAPGVSVVGASTWKSASASASAVGEDQLRLIDSIHDLLSEVETERARARDVLSDAKRRVKDALDAKAETDRRLEATTRRLELATTRAESEAFRASMDAAEAARAAAARASDDEGEEEEDDRGVVDERRRGLLSYVNPFGRRRAKR</sequence>
<feature type="compositionally biased region" description="Pro residues" evidence="2">
    <location>
        <begin position="47"/>
        <end position="97"/>
    </location>
</feature>
<keyword evidence="4" id="KW-1185">Reference proteome</keyword>
<feature type="compositionally biased region" description="Basic residues" evidence="2">
    <location>
        <begin position="1"/>
        <end position="10"/>
    </location>
</feature>
<evidence type="ECO:0000256" key="1">
    <source>
        <dbReference type="SAM" id="Coils"/>
    </source>
</evidence>
<dbReference type="GeneID" id="9684966"/>
<dbReference type="OMA" id="STWKSAS"/>
<dbReference type="PANTHER" id="PTHR47490">
    <property type="entry name" value="PROTEIN BLISTER"/>
    <property type="match status" value="1"/>
</dbReference>
<dbReference type="AlphaFoldDB" id="C1MUN3"/>
<gene>
    <name evidence="3" type="ORF">MICPUCDRAFT_58872</name>
</gene>
<dbReference type="GO" id="GO:0040008">
    <property type="term" value="P:regulation of growth"/>
    <property type="evidence" value="ECO:0007669"/>
    <property type="project" value="InterPro"/>
</dbReference>
<feature type="compositionally biased region" description="Basic and acidic residues" evidence="2">
    <location>
        <begin position="11"/>
        <end position="28"/>
    </location>
</feature>